<accession>A0A239J834</accession>
<keyword evidence="2" id="KW-1185">Reference proteome</keyword>
<gene>
    <name evidence="1" type="ORF">SAMN05421770_103486</name>
</gene>
<dbReference type="InterPro" id="IPR027417">
    <property type="entry name" value="P-loop_NTPase"/>
</dbReference>
<reference evidence="1 2" key="1">
    <citation type="submission" date="2017-06" db="EMBL/GenBank/DDBJ databases">
        <authorList>
            <person name="Kim H.J."/>
            <person name="Triplett B.A."/>
        </authorList>
    </citation>
    <scope>NUCLEOTIDE SEQUENCE [LARGE SCALE GENOMIC DNA]</scope>
    <source>
        <strain evidence="1 2">DSM 18704</strain>
    </source>
</reference>
<evidence type="ECO:0000313" key="2">
    <source>
        <dbReference type="Proteomes" id="UP000198356"/>
    </source>
</evidence>
<organism evidence="1 2">
    <name type="scientific">Granulicella rosea</name>
    <dbReference type="NCBI Taxonomy" id="474952"/>
    <lineage>
        <taxon>Bacteria</taxon>
        <taxon>Pseudomonadati</taxon>
        <taxon>Acidobacteriota</taxon>
        <taxon>Terriglobia</taxon>
        <taxon>Terriglobales</taxon>
        <taxon>Acidobacteriaceae</taxon>
        <taxon>Granulicella</taxon>
    </lineage>
</organism>
<dbReference type="AlphaFoldDB" id="A0A239J834"/>
<dbReference type="RefSeq" id="WP_089408571.1">
    <property type="nucleotide sequence ID" value="NZ_FZOU01000003.1"/>
</dbReference>
<name>A0A239J834_9BACT</name>
<dbReference type="Gene3D" id="3.40.50.300">
    <property type="entry name" value="P-loop containing nucleotide triphosphate hydrolases"/>
    <property type="match status" value="1"/>
</dbReference>
<protein>
    <submittedName>
        <fullName evidence="1">Uncharacterized protein</fullName>
    </submittedName>
</protein>
<dbReference type="SUPFAM" id="SSF52540">
    <property type="entry name" value="P-loop containing nucleoside triphosphate hydrolases"/>
    <property type="match status" value="1"/>
</dbReference>
<proteinExistence type="predicted"/>
<evidence type="ECO:0000313" key="1">
    <source>
        <dbReference type="EMBL" id="SNT02051.1"/>
    </source>
</evidence>
<dbReference type="EMBL" id="FZOU01000003">
    <property type="protein sequence ID" value="SNT02051.1"/>
    <property type="molecule type" value="Genomic_DNA"/>
</dbReference>
<dbReference type="Proteomes" id="UP000198356">
    <property type="component" value="Unassembled WGS sequence"/>
</dbReference>
<sequence>MLLELRAENYAVMDRASAAFGTGLNLLTGEMGAGKSTCMSQLRVRCIVRGILLITLLLAEQSASAGGIIISPDHLAEPATQSLESPALPRLLDRSDPRWTTGRSLQRARLGKRMTDRILRDLWALDDAASAEENTMVLPFAVVQPGRKRHLIRVWAGGDACGATGVCSMLIYDVDSGKKLLATAGWDFQFLRAAHHGAHDILVRDKSSCCEGSRILYRYDGTRYLRIWQVAEQY</sequence>
<dbReference type="OrthoDB" id="9806954at2"/>